<evidence type="ECO:0000256" key="14">
    <source>
        <dbReference type="ARBA" id="ARBA00030453"/>
    </source>
</evidence>
<keyword evidence="12" id="KW-0539">Nucleus</keyword>
<evidence type="ECO:0000256" key="5">
    <source>
        <dbReference type="ARBA" id="ARBA00020497"/>
    </source>
</evidence>
<evidence type="ECO:0000256" key="9">
    <source>
        <dbReference type="ARBA" id="ARBA00022829"/>
    </source>
</evidence>
<organism evidence="16 17">
    <name type="scientific">Jaminaea rosea</name>
    <dbReference type="NCBI Taxonomy" id="1569628"/>
    <lineage>
        <taxon>Eukaryota</taxon>
        <taxon>Fungi</taxon>
        <taxon>Dikarya</taxon>
        <taxon>Basidiomycota</taxon>
        <taxon>Ustilaginomycotina</taxon>
        <taxon>Exobasidiomycetes</taxon>
        <taxon>Microstromatales</taxon>
        <taxon>Microstromatales incertae sedis</taxon>
        <taxon>Jaminaea</taxon>
    </lineage>
</organism>
<dbReference type="GO" id="GO:0044732">
    <property type="term" value="C:mitotic spindle pole body"/>
    <property type="evidence" value="ECO:0007669"/>
    <property type="project" value="TreeGrafter"/>
</dbReference>
<evidence type="ECO:0000256" key="1">
    <source>
        <dbReference type="ARBA" id="ARBA00004123"/>
    </source>
</evidence>
<dbReference type="EMBL" id="KZ819665">
    <property type="protein sequence ID" value="PWN28501.1"/>
    <property type="molecule type" value="Genomic_DNA"/>
</dbReference>
<dbReference type="RefSeq" id="XP_025363113.1">
    <property type="nucleotide sequence ID" value="XM_025505887.1"/>
</dbReference>
<feature type="compositionally biased region" description="Low complexity" evidence="15">
    <location>
        <begin position="173"/>
        <end position="201"/>
    </location>
</feature>
<keyword evidence="6" id="KW-0158">Chromosome</keyword>
<proteinExistence type="inferred from homology"/>
<keyword evidence="8" id="KW-0493">Microtubule</keyword>
<dbReference type="GO" id="GO:1990537">
    <property type="term" value="C:mitotic spindle polar microtubule"/>
    <property type="evidence" value="ECO:0007669"/>
    <property type="project" value="TreeGrafter"/>
</dbReference>
<dbReference type="PANTHER" id="PTHR28113">
    <property type="entry name" value="DASH COMPLEX SUBUNIT DAM1"/>
    <property type="match status" value="1"/>
</dbReference>
<dbReference type="Pfam" id="PF08653">
    <property type="entry name" value="DASH_Dam1"/>
    <property type="match status" value="1"/>
</dbReference>
<feature type="compositionally biased region" description="Polar residues" evidence="15">
    <location>
        <begin position="16"/>
        <end position="30"/>
    </location>
</feature>
<gene>
    <name evidence="16" type="ORF">BDZ90DRAFT_231492</name>
</gene>
<dbReference type="AlphaFoldDB" id="A0A316UW02"/>
<comment type="subcellular location">
    <subcellularLocation>
        <location evidence="3">Chromosome</location>
        <location evidence="3">Centromere</location>
        <location evidence="3">Kinetochore</location>
    </subcellularLocation>
    <subcellularLocation>
        <location evidence="2">Cytoplasm</location>
        <location evidence="2">Cytoskeleton</location>
        <location evidence="2">Spindle</location>
    </subcellularLocation>
    <subcellularLocation>
        <location evidence="1">Nucleus</location>
    </subcellularLocation>
</comment>
<keyword evidence="9" id="KW-0159">Chromosome partition</keyword>
<evidence type="ECO:0000256" key="6">
    <source>
        <dbReference type="ARBA" id="ARBA00022454"/>
    </source>
</evidence>
<dbReference type="GO" id="GO:1990758">
    <property type="term" value="P:mitotic sister chromatid biorientation"/>
    <property type="evidence" value="ECO:0007669"/>
    <property type="project" value="TreeGrafter"/>
</dbReference>
<evidence type="ECO:0000256" key="4">
    <source>
        <dbReference type="ARBA" id="ARBA00010073"/>
    </source>
</evidence>
<feature type="region of interest" description="Disordered" evidence="15">
    <location>
        <begin position="136"/>
        <end position="201"/>
    </location>
</feature>
<keyword evidence="10" id="KW-0995">Kinetochore</keyword>
<keyword evidence="17" id="KW-1185">Reference proteome</keyword>
<evidence type="ECO:0000256" key="10">
    <source>
        <dbReference type="ARBA" id="ARBA00022838"/>
    </source>
</evidence>
<comment type="similarity">
    <text evidence="4">Belongs to the DASH complex DAM1 family.</text>
</comment>
<reference evidence="16 17" key="1">
    <citation type="journal article" date="2018" name="Mol. Biol. Evol.">
        <title>Broad Genomic Sampling Reveals a Smut Pathogenic Ancestry of the Fungal Clade Ustilaginomycotina.</title>
        <authorList>
            <person name="Kijpornyongpan T."/>
            <person name="Mondo S.J."/>
            <person name="Barry K."/>
            <person name="Sandor L."/>
            <person name="Lee J."/>
            <person name="Lipzen A."/>
            <person name="Pangilinan J."/>
            <person name="LaButti K."/>
            <person name="Hainaut M."/>
            <person name="Henrissat B."/>
            <person name="Grigoriev I.V."/>
            <person name="Spatafora J.W."/>
            <person name="Aime M.C."/>
        </authorList>
    </citation>
    <scope>NUCLEOTIDE SEQUENCE [LARGE SCALE GENOMIC DNA]</scope>
    <source>
        <strain evidence="16 17">MCA 5214</strain>
    </source>
</reference>
<sequence length="303" mass="31532">MSVNRPTTPLRRVSRGSISALSQSRGASSTPLSFLEGALGNLADETSILSSNLEDLASIHDALSTFNEGFAMFLYGLKVAAYCIEWSEAPQEDNFARAQEAQGSIANRIEAGGPSSYAPAALADQTYMTMDDDASFEARGPVTTPKKVLSSKPAATRPAGGASTTSRPAAKAPTPTISGSRSSSGTAATKTAAASSTAAAKPKITLAQKKKREKYADGVIETLPLEYRGADPTQRRLASGVVMALLAAGTSGARIADIVQPPDMPQAKVNKCLIALVAAKHVVKKSNNGIVYSLDPSRHPTLP</sequence>
<keyword evidence="11" id="KW-0206">Cytoskeleton</keyword>
<dbReference type="GeneID" id="37027710"/>
<dbReference type="InterPro" id="IPR013962">
    <property type="entry name" value="DASH_Dam1"/>
</dbReference>
<evidence type="ECO:0000256" key="8">
    <source>
        <dbReference type="ARBA" id="ARBA00022701"/>
    </source>
</evidence>
<name>A0A316UW02_9BASI</name>
<evidence type="ECO:0000256" key="12">
    <source>
        <dbReference type="ARBA" id="ARBA00023242"/>
    </source>
</evidence>
<evidence type="ECO:0000256" key="7">
    <source>
        <dbReference type="ARBA" id="ARBA00022490"/>
    </source>
</evidence>
<feature type="region of interest" description="Disordered" evidence="15">
    <location>
        <begin position="1"/>
        <end position="30"/>
    </location>
</feature>
<keyword evidence="7" id="KW-0963">Cytoplasm</keyword>
<accession>A0A316UW02</accession>
<protein>
    <recommendedName>
        <fullName evidence="5">DASH complex subunit DAM1</fullName>
    </recommendedName>
    <alternativeName>
        <fullName evidence="14">Outer kinetochore protein DAM1</fullName>
    </alternativeName>
</protein>
<evidence type="ECO:0000313" key="16">
    <source>
        <dbReference type="EMBL" id="PWN28501.1"/>
    </source>
</evidence>
<evidence type="ECO:0000256" key="2">
    <source>
        <dbReference type="ARBA" id="ARBA00004186"/>
    </source>
</evidence>
<evidence type="ECO:0000256" key="3">
    <source>
        <dbReference type="ARBA" id="ARBA00004629"/>
    </source>
</evidence>
<dbReference type="Proteomes" id="UP000245884">
    <property type="component" value="Unassembled WGS sequence"/>
</dbReference>
<evidence type="ECO:0000256" key="11">
    <source>
        <dbReference type="ARBA" id="ARBA00023212"/>
    </source>
</evidence>
<dbReference type="OrthoDB" id="5586015at2759"/>
<evidence type="ECO:0000256" key="13">
    <source>
        <dbReference type="ARBA" id="ARBA00023328"/>
    </source>
</evidence>
<dbReference type="PANTHER" id="PTHR28113:SF1">
    <property type="entry name" value="DASH COMPLEX SUBUNIT DAM1"/>
    <property type="match status" value="1"/>
</dbReference>
<dbReference type="STRING" id="1569628.A0A316UW02"/>
<dbReference type="GO" id="GO:0042729">
    <property type="term" value="C:DASH complex"/>
    <property type="evidence" value="ECO:0007669"/>
    <property type="project" value="InterPro"/>
</dbReference>
<evidence type="ECO:0000256" key="15">
    <source>
        <dbReference type="SAM" id="MobiDB-lite"/>
    </source>
</evidence>
<keyword evidence="13" id="KW-0137">Centromere</keyword>
<evidence type="ECO:0000313" key="17">
    <source>
        <dbReference type="Proteomes" id="UP000245884"/>
    </source>
</evidence>